<dbReference type="CDD" id="cd08563">
    <property type="entry name" value="GDPD_TtGDE_like"/>
    <property type="match status" value="1"/>
</dbReference>
<dbReference type="GO" id="GO:0008081">
    <property type="term" value="F:phosphoric diester hydrolase activity"/>
    <property type="evidence" value="ECO:0007669"/>
    <property type="project" value="InterPro"/>
</dbReference>
<evidence type="ECO:0000313" key="3">
    <source>
        <dbReference type="Proteomes" id="UP000823849"/>
    </source>
</evidence>
<dbReference type="PROSITE" id="PS51704">
    <property type="entry name" value="GP_PDE"/>
    <property type="match status" value="1"/>
</dbReference>
<dbReference type="PANTHER" id="PTHR46211:SF1">
    <property type="entry name" value="GLYCEROPHOSPHODIESTER PHOSPHODIESTERASE, CYTOPLASMIC"/>
    <property type="match status" value="1"/>
</dbReference>
<dbReference type="PANTHER" id="PTHR46211">
    <property type="entry name" value="GLYCEROPHOSPHORYL DIESTER PHOSPHODIESTERASE"/>
    <property type="match status" value="1"/>
</dbReference>
<organism evidence="2 3">
    <name type="scientific">Candidatus Fusicatenibacter intestinigallinarum</name>
    <dbReference type="NCBI Taxonomy" id="2838598"/>
    <lineage>
        <taxon>Bacteria</taxon>
        <taxon>Bacillati</taxon>
        <taxon>Bacillota</taxon>
        <taxon>Clostridia</taxon>
        <taxon>Lachnospirales</taxon>
        <taxon>Lachnospiraceae</taxon>
        <taxon>Fusicatenibacter</taxon>
    </lineage>
</organism>
<sequence>MKKVKIFAHRGASAYAPENTLEAFRLAMEQGADGIELDVQLTKDGELVVIHDETIDRVSNGKGAVRDYTLEELKSFSVSNHFEQYPDVKIPTLREVLELVKPGHMEINIELKTGIFWYPEIEKKVLDLVKEEGMEDRIIYSSFNHYSVQKIRELAPEAETAYLIGDVMLNVAEYTKNTGIKGLHPALFHVKMADFLKEYKESGIALRVWTVNDKDQIRWLIDEGVDAVITNYPDRGLEARSEAERGEC</sequence>
<evidence type="ECO:0000259" key="1">
    <source>
        <dbReference type="PROSITE" id="PS51704"/>
    </source>
</evidence>
<protein>
    <submittedName>
        <fullName evidence="2">Glycerophosphodiester phosphodiesterase</fullName>
    </submittedName>
</protein>
<dbReference type="EMBL" id="DWWU01000033">
    <property type="protein sequence ID" value="HJC15662.1"/>
    <property type="molecule type" value="Genomic_DNA"/>
</dbReference>
<dbReference type="Gene3D" id="3.20.20.190">
    <property type="entry name" value="Phosphatidylinositol (PI) phosphodiesterase"/>
    <property type="match status" value="1"/>
</dbReference>
<name>A0A9D2NB48_9FIRM</name>
<dbReference type="PROSITE" id="PS50007">
    <property type="entry name" value="PIPLC_X_DOMAIN"/>
    <property type="match status" value="1"/>
</dbReference>
<feature type="domain" description="GP-PDE" evidence="1">
    <location>
        <begin position="4"/>
        <end position="240"/>
    </location>
</feature>
<gene>
    <name evidence="2" type="ORF">H9705_07545</name>
</gene>
<dbReference type="InterPro" id="IPR030395">
    <property type="entry name" value="GP_PDE_dom"/>
</dbReference>
<dbReference type="AlphaFoldDB" id="A0A9D2NB48"/>
<evidence type="ECO:0000313" key="2">
    <source>
        <dbReference type="EMBL" id="HJC15662.1"/>
    </source>
</evidence>
<dbReference type="InterPro" id="IPR017946">
    <property type="entry name" value="PLC-like_Pdiesterase_TIM-brl"/>
</dbReference>
<reference evidence="2" key="2">
    <citation type="submission" date="2021-04" db="EMBL/GenBank/DDBJ databases">
        <authorList>
            <person name="Gilroy R."/>
        </authorList>
    </citation>
    <scope>NUCLEOTIDE SEQUENCE</scope>
    <source>
        <strain evidence="2">CHK185-5351</strain>
    </source>
</reference>
<dbReference type="Pfam" id="PF03009">
    <property type="entry name" value="GDPD"/>
    <property type="match status" value="1"/>
</dbReference>
<dbReference type="SUPFAM" id="SSF51695">
    <property type="entry name" value="PLC-like phosphodiesterases"/>
    <property type="match status" value="1"/>
</dbReference>
<accession>A0A9D2NB48</accession>
<comment type="caution">
    <text evidence="2">The sequence shown here is derived from an EMBL/GenBank/DDBJ whole genome shotgun (WGS) entry which is preliminary data.</text>
</comment>
<dbReference type="GO" id="GO:0006629">
    <property type="term" value="P:lipid metabolic process"/>
    <property type="evidence" value="ECO:0007669"/>
    <property type="project" value="InterPro"/>
</dbReference>
<dbReference type="Proteomes" id="UP000823849">
    <property type="component" value="Unassembled WGS sequence"/>
</dbReference>
<reference evidence="2" key="1">
    <citation type="journal article" date="2021" name="PeerJ">
        <title>Extensive microbial diversity within the chicken gut microbiome revealed by metagenomics and culture.</title>
        <authorList>
            <person name="Gilroy R."/>
            <person name="Ravi A."/>
            <person name="Getino M."/>
            <person name="Pursley I."/>
            <person name="Horton D.L."/>
            <person name="Alikhan N.F."/>
            <person name="Baker D."/>
            <person name="Gharbi K."/>
            <person name="Hall N."/>
            <person name="Watson M."/>
            <person name="Adriaenssens E.M."/>
            <person name="Foster-Nyarko E."/>
            <person name="Jarju S."/>
            <person name="Secka A."/>
            <person name="Antonio M."/>
            <person name="Oren A."/>
            <person name="Chaudhuri R.R."/>
            <person name="La Ragione R."/>
            <person name="Hildebrand F."/>
            <person name="Pallen M.J."/>
        </authorList>
    </citation>
    <scope>NUCLEOTIDE SEQUENCE</scope>
    <source>
        <strain evidence="2">CHK185-5351</strain>
    </source>
</reference>
<proteinExistence type="predicted"/>